<gene>
    <name evidence="2" type="ORF">A7978_01320</name>
</gene>
<dbReference type="InterPro" id="IPR038247">
    <property type="entry name" value="Jag_N_dom_sf"/>
</dbReference>
<reference evidence="2 3" key="1">
    <citation type="submission" date="2016-05" db="EMBL/GenBank/DDBJ databases">
        <title>Chromosome and linear plasmid sequence of a 2015 human isolate of tick-borne relapsing fever spirochete, Borrelia turicatae.</title>
        <authorList>
            <person name="Kingry L.C."/>
            <person name="Dhwani B."/>
            <person name="Replogle A."/>
            <person name="Sexton C."/>
            <person name="Rowe L."/>
            <person name="Stermole B.M."/>
            <person name="Christensen A.M."/>
            <person name="Schriefer M.E."/>
        </authorList>
    </citation>
    <scope>NUCLEOTIDE SEQUENCE [LARGE SCALE GENOMIC DNA]</scope>
    <source>
        <strain evidence="2 3">BTE5EL</strain>
    </source>
</reference>
<dbReference type="InterPro" id="IPR046865">
    <property type="entry name" value="FapA_b_solenoid"/>
</dbReference>
<dbReference type="SMART" id="SM01245">
    <property type="entry name" value="Jag_N"/>
    <property type="match status" value="1"/>
</dbReference>
<dbReference type="PANTHER" id="PTHR38032:SF1">
    <property type="entry name" value="RNA-BINDING PROTEIN KHPB N-TERMINAL DOMAIN-CONTAINING PROTEIN"/>
    <property type="match status" value="1"/>
</dbReference>
<dbReference type="Pfam" id="PF03961">
    <property type="entry name" value="FapA"/>
    <property type="match status" value="1"/>
</dbReference>
<feature type="domain" description="RNA-binding protein KhpB N-terminal" evidence="1">
    <location>
        <begin position="28"/>
        <end position="79"/>
    </location>
</feature>
<dbReference type="EMBL" id="CP015629">
    <property type="protein sequence ID" value="ANF33761.1"/>
    <property type="molecule type" value="Genomic_DNA"/>
</dbReference>
<dbReference type="Gene3D" id="3.30.30.80">
    <property type="entry name" value="probable RNA-binding protein from clostridium symbiosum atcc 14940"/>
    <property type="match status" value="1"/>
</dbReference>
<dbReference type="InterPro" id="IPR046866">
    <property type="entry name" value="FapA_N"/>
</dbReference>
<dbReference type="OMA" id="TGHVKFK"/>
<sequence length="632" mass="70194">MATISDFADFRNRIKNYLERENRINLIEVESDTLEEALNDASLELSVPYKDLNYEVLVRGNNGLFGYGKKNWKIVAYKNSYSKFGVTDVLSSQSEFEEVASLDGKFFIRRTAKGVFLKVTPAQGDGSVVKFKDVMDKFASYSNIKDLDENFVRSVIEDANGKYEQVSVFEADLVESVTMMVHISEDSMSVTVEFTVPGPNGAEVLEKDIYSILKKYGVSDRALLKNKIKEFVDYPFYGEPVEMARGVNPVKGRDAYINFIAKSKSSGEYGAVGNEFRNVNRGDELAEIIPLSEGIEGYTVFGKILRAEHGRELDLILGDNTFMEGNKIIAGCDGYISISNGIISVHDVYVVEGDVGPGTGNIVNNGMVLVKGSVLDGYNVMAKSGIEVNGLVGRCNLRTDGSIVLRSGANGKGGSEIYAKKSIKSKFLENVNVRCEGNIEVVRGIVNSFVSCTKKVLCIGKKSKIVGSDVRAREEVRAYSIGSEGNAETSICVGCDPEIKVLLSRFTEYLVKIEKRLEVLTKDISALKKNIQLTVDKAEKSLKIDSCNELINERDILILEIKMVKDKQESLQDALEDSKIDGKIFVEYIAYTGVKLHIKDAYYELPRDYNNITFVEDDNIIKMLAYVPFKSK</sequence>
<accession>A0A172XAS9</accession>
<dbReference type="Pfam" id="PF20250">
    <property type="entry name" value="FapA_N"/>
    <property type="match status" value="1"/>
</dbReference>
<proteinExistence type="predicted"/>
<protein>
    <recommendedName>
        <fullName evidence="1">RNA-binding protein KhpB N-terminal domain-containing protein</fullName>
    </recommendedName>
</protein>
<evidence type="ECO:0000313" key="3">
    <source>
        <dbReference type="Proteomes" id="UP000264231"/>
    </source>
</evidence>
<evidence type="ECO:0000259" key="1">
    <source>
        <dbReference type="SMART" id="SM01245"/>
    </source>
</evidence>
<dbReference type="AlphaFoldDB" id="A0A172XAS9"/>
<organism evidence="2 3">
    <name type="scientific">Borrelia turicatae</name>
    <dbReference type="NCBI Taxonomy" id="142"/>
    <lineage>
        <taxon>Bacteria</taxon>
        <taxon>Pseudomonadati</taxon>
        <taxon>Spirochaetota</taxon>
        <taxon>Spirochaetia</taxon>
        <taxon>Spirochaetales</taxon>
        <taxon>Borreliaceae</taxon>
        <taxon>Borrelia</taxon>
    </lineage>
</organism>
<dbReference type="InterPro" id="IPR032782">
    <property type="entry name" value="KhpB_N"/>
</dbReference>
<dbReference type="Pfam" id="PF14804">
    <property type="entry name" value="Jag_N"/>
    <property type="match status" value="1"/>
</dbReference>
<dbReference type="PANTHER" id="PTHR38032">
    <property type="entry name" value="POLYMERASE-RELATED"/>
    <property type="match status" value="1"/>
</dbReference>
<name>A0A172XAS9_BORTU</name>
<dbReference type="Proteomes" id="UP000264231">
    <property type="component" value="Chromosome"/>
</dbReference>
<dbReference type="InterPro" id="IPR005646">
    <property type="entry name" value="FapA"/>
</dbReference>
<evidence type="ECO:0000313" key="2">
    <source>
        <dbReference type="EMBL" id="ANF33761.1"/>
    </source>
</evidence>
<dbReference type="RefSeq" id="WP_011772224.1">
    <property type="nucleotide sequence ID" value="NZ_CP015629.1"/>
</dbReference>